<evidence type="ECO:0000256" key="8">
    <source>
        <dbReference type="HAMAP-Rule" id="MF_01161"/>
    </source>
</evidence>
<evidence type="ECO:0000313" key="10">
    <source>
        <dbReference type="EMBL" id="MBP1932479.1"/>
    </source>
</evidence>
<dbReference type="EMBL" id="JAGGKT010000006">
    <property type="protein sequence ID" value="MBP1932479.1"/>
    <property type="molecule type" value="Genomic_DNA"/>
</dbReference>
<evidence type="ECO:0000256" key="3">
    <source>
        <dbReference type="ARBA" id="ARBA00022598"/>
    </source>
</evidence>
<organism evidence="10 11">
    <name type="scientific">Ammoniphilus resinae</name>
    <dbReference type="NCBI Taxonomy" id="861532"/>
    <lineage>
        <taxon>Bacteria</taxon>
        <taxon>Bacillati</taxon>
        <taxon>Bacillota</taxon>
        <taxon>Bacilli</taxon>
        <taxon>Bacillales</taxon>
        <taxon>Paenibacillaceae</taxon>
        <taxon>Aneurinibacillus group</taxon>
        <taxon>Ammoniphilus</taxon>
    </lineage>
</organism>
<comment type="domain">
    <text evidence="8">The N-terminal region contains the highly conserved SGGXDS motif, predicted to be a P-loop motif involved in ATP binding.</text>
</comment>
<proteinExistence type="inferred from homology"/>
<name>A0ABS4GQD4_9BACL</name>
<dbReference type="InterPro" id="IPR011063">
    <property type="entry name" value="TilS/TtcA_N"/>
</dbReference>
<reference evidence="10 11" key="1">
    <citation type="submission" date="2021-03" db="EMBL/GenBank/DDBJ databases">
        <title>Genomic Encyclopedia of Type Strains, Phase IV (KMG-IV): sequencing the most valuable type-strain genomes for metagenomic binning, comparative biology and taxonomic classification.</title>
        <authorList>
            <person name="Goeker M."/>
        </authorList>
    </citation>
    <scope>NUCLEOTIDE SEQUENCE [LARGE SCALE GENOMIC DNA]</scope>
    <source>
        <strain evidence="10 11">DSM 24738</strain>
    </source>
</reference>
<evidence type="ECO:0000256" key="6">
    <source>
        <dbReference type="ARBA" id="ARBA00022840"/>
    </source>
</evidence>
<keyword evidence="2 8" id="KW-0963">Cytoplasm</keyword>
<evidence type="ECO:0000256" key="2">
    <source>
        <dbReference type="ARBA" id="ARBA00022490"/>
    </source>
</evidence>
<accession>A0ABS4GQD4</accession>
<keyword evidence="3 8" id="KW-0436">Ligase</keyword>
<dbReference type="SUPFAM" id="SSF52402">
    <property type="entry name" value="Adenine nucleotide alpha hydrolases-like"/>
    <property type="match status" value="1"/>
</dbReference>
<sequence length="474" mass="55017">MINRFRDLLKQKRLLSKHEKILVGVSGGVDSLVLLDVLHKLSKEEQWTVCAAHLDHQFRGQESAEDARYVQQFCKERNIPCATESIDVPKLIKDSKENPQEVARKARYEFYHRAANQFQLNKLALAHHANDQAETVLMRILRGTGMEGMAGIPEQREENGLLIVRPFLTIFKDELEHYAETYGIIPRLDSSNLKTKYRRNFIRLKLFPLLEKEINPSVQTALLHLGEIVQGENELIQEMSKDKLKAIIKWKKHNKIVIKGKLFLSHHLALQRRMIKLIFSYLLQEQQNLGFIHIDQVCGWIREGRTSTELVLPHGLFAWKEYDDIIFSFEQYPKQNQEYIYKVLIPGNTYIKELGVSIDTRLDSWSDTVSNVSEDRFTAVFDWEAIQGDLILRTRKTGDRMTLLGMSGHKKVKDIMIDAKVSRGHRELLPLLCDQKQILWIPGLRRSNLAVPTPQTKQILTVRIQPFSFDNFGR</sequence>
<dbReference type="EC" id="6.3.4.19" evidence="8"/>
<evidence type="ECO:0000313" key="11">
    <source>
        <dbReference type="Proteomes" id="UP001519343"/>
    </source>
</evidence>
<comment type="catalytic activity">
    <reaction evidence="7 8">
        <text>cytidine(34) in tRNA(Ile2) + L-lysine + ATP = lysidine(34) in tRNA(Ile2) + AMP + diphosphate + H(+)</text>
        <dbReference type="Rhea" id="RHEA:43744"/>
        <dbReference type="Rhea" id="RHEA-COMP:10625"/>
        <dbReference type="Rhea" id="RHEA-COMP:10670"/>
        <dbReference type="ChEBI" id="CHEBI:15378"/>
        <dbReference type="ChEBI" id="CHEBI:30616"/>
        <dbReference type="ChEBI" id="CHEBI:32551"/>
        <dbReference type="ChEBI" id="CHEBI:33019"/>
        <dbReference type="ChEBI" id="CHEBI:82748"/>
        <dbReference type="ChEBI" id="CHEBI:83665"/>
        <dbReference type="ChEBI" id="CHEBI:456215"/>
        <dbReference type="EC" id="6.3.4.19"/>
    </reaction>
</comment>
<comment type="function">
    <text evidence="8">Ligates lysine onto the cytidine present at position 34 of the AUA codon-specific tRNA(Ile) that contains the anticodon CAU, in an ATP-dependent manner. Cytidine is converted to lysidine, thus changing the amino acid specificity of the tRNA from methionine to isoleucine.</text>
</comment>
<dbReference type="Gene3D" id="3.40.50.620">
    <property type="entry name" value="HUPs"/>
    <property type="match status" value="1"/>
</dbReference>
<dbReference type="Gene3D" id="3.30.465.60">
    <property type="match status" value="1"/>
</dbReference>
<evidence type="ECO:0000256" key="5">
    <source>
        <dbReference type="ARBA" id="ARBA00022741"/>
    </source>
</evidence>
<protein>
    <recommendedName>
        <fullName evidence="8">tRNA(Ile)-lysidine synthase</fullName>
        <ecNumber evidence="8">6.3.4.19</ecNumber>
    </recommendedName>
    <alternativeName>
        <fullName evidence="8">tRNA(Ile)-2-lysyl-cytidine synthase</fullName>
    </alternativeName>
    <alternativeName>
        <fullName evidence="8">tRNA(Ile)-lysidine synthetase</fullName>
    </alternativeName>
</protein>
<evidence type="ECO:0000256" key="4">
    <source>
        <dbReference type="ARBA" id="ARBA00022694"/>
    </source>
</evidence>
<dbReference type="NCBIfam" id="TIGR02433">
    <property type="entry name" value="lysidine_TilS_C"/>
    <property type="match status" value="1"/>
</dbReference>
<feature type="domain" description="Lysidine-tRNA(Ile) synthetase C-terminal" evidence="9">
    <location>
        <begin position="390"/>
        <end position="462"/>
    </location>
</feature>
<dbReference type="Pfam" id="PF01171">
    <property type="entry name" value="ATP_bind_3"/>
    <property type="match status" value="1"/>
</dbReference>
<dbReference type="Pfam" id="PF11734">
    <property type="entry name" value="TilS_C"/>
    <property type="match status" value="1"/>
</dbReference>
<gene>
    <name evidence="8" type="primary">tilS</name>
    <name evidence="10" type="ORF">J2Z37_002480</name>
</gene>
<evidence type="ECO:0000256" key="7">
    <source>
        <dbReference type="ARBA" id="ARBA00048539"/>
    </source>
</evidence>
<dbReference type="InterPro" id="IPR014729">
    <property type="entry name" value="Rossmann-like_a/b/a_fold"/>
</dbReference>
<keyword evidence="6 8" id="KW-0067">ATP-binding</keyword>
<dbReference type="InterPro" id="IPR012795">
    <property type="entry name" value="tRNA_Ile_lys_synt_N"/>
</dbReference>
<feature type="binding site" evidence="8">
    <location>
        <begin position="26"/>
        <end position="31"/>
    </location>
    <ligand>
        <name>ATP</name>
        <dbReference type="ChEBI" id="CHEBI:30616"/>
    </ligand>
</feature>
<evidence type="ECO:0000256" key="1">
    <source>
        <dbReference type="ARBA" id="ARBA00004496"/>
    </source>
</evidence>
<dbReference type="HAMAP" id="MF_01161">
    <property type="entry name" value="tRNA_Ile_lys_synt"/>
    <property type="match status" value="1"/>
</dbReference>
<dbReference type="PANTHER" id="PTHR43033">
    <property type="entry name" value="TRNA(ILE)-LYSIDINE SYNTHASE-RELATED"/>
    <property type="match status" value="1"/>
</dbReference>
<dbReference type="SUPFAM" id="SSF82829">
    <property type="entry name" value="MesJ substrate recognition domain-like"/>
    <property type="match status" value="1"/>
</dbReference>
<evidence type="ECO:0000259" key="9">
    <source>
        <dbReference type="SMART" id="SM00977"/>
    </source>
</evidence>
<dbReference type="InterPro" id="IPR012796">
    <property type="entry name" value="Lysidine-tRNA-synth_C"/>
</dbReference>
<comment type="subcellular location">
    <subcellularLocation>
        <location evidence="1 8">Cytoplasm</location>
    </subcellularLocation>
</comment>
<dbReference type="RefSeq" id="WP_209810516.1">
    <property type="nucleotide sequence ID" value="NZ_JAGGKT010000006.1"/>
</dbReference>
<dbReference type="SMART" id="SM00977">
    <property type="entry name" value="TilS_C"/>
    <property type="match status" value="1"/>
</dbReference>
<dbReference type="PANTHER" id="PTHR43033:SF1">
    <property type="entry name" value="TRNA(ILE)-LYSIDINE SYNTHASE-RELATED"/>
    <property type="match status" value="1"/>
</dbReference>
<dbReference type="GO" id="GO:0032267">
    <property type="term" value="F:tRNA(Ile)-lysidine synthase activity"/>
    <property type="evidence" value="ECO:0007669"/>
    <property type="project" value="UniProtKB-EC"/>
</dbReference>
<comment type="similarity">
    <text evidence="8">Belongs to the tRNA(Ile)-lysidine synthase family.</text>
</comment>
<dbReference type="NCBIfam" id="TIGR02432">
    <property type="entry name" value="lysidine_TilS_N"/>
    <property type="match status" value="1"/>
</dbReference>
<dbReference type="Proteomes" id="UP001519343">
    <property type="component" value="Unassembled WGS sequence"/>
</dbReference>
<dbReference type="SUPFAM" id="SSF56037">
    <property type="entry name" value="PheT/TilS domain"/>
    <property type="match status" value="1"/>
</dbReference>
<keyword evidence="5 8" id="KW-0547">Nucleotide-binding</keyword>
<dbReference type="CDD" id="cd01992">
    <property type="entry name" value="TilS_N"/>
    <property type="match status" value="1"/>
</dbReference>
<comment type="caution">
    <text evidence="10">The sequence shown here is derived from an EMBL/GenBank/DDBJ whole genome shotgun (WGS) entry which is preliminary data.</text>
</comment>
<keyword evidence="11" id="KW-1185">Reference proteome</keyword>
<dbReference type="InterPro" id="IPR012094">
    <property type="entry name" value="tRNA_Ile_lys_synt"/>
</dbReference>
<keyword evidence="4 8" id="KW-0819">tRNA processing</keyword>